<dbReference type="Proteomes" id="UP000216852">
    <property type="component" value="Unassembled WGS sequence"/>
</dbReference>
<reference evidence="8 9" key="1">
    <citation type="submission" date="2017-07" db="EMBL/GenBank/DDBJ databases">
        <title>Isolation and whole genome analysis of endospore-forming bacteria from heroin.</title>
        <authorList>
            <person name="Kalinowski J."/>
            <person name="Ahrens B."/>
            <person name="Al-Dilaimi A."/>
            <person name="Winkler A."/>
            <person name="Wibberg D."/>
            <person name="Schleenbecker U."/>
            <person name="Ruckert C."/>
            <person name="Wolfel R."/>
            <person name="Grass G."/>
        </authorList>
    </citation>
    <scope>NUCLEOTIDE SEQUENCE [LARGE SCALE GENOMIC DNA]</scope>
    <source>
        <strain evidence="7 8">7509</strain>
        <strain evidence="6 9">7517-1</strain>
    </source>
</reference>
<dbReference type="GO" id="GO:0006824">
    <property type="term" value="P:cobalt ion transport"/>
    <property type="evidence" value="ECO:0007669"/>
    <property type="project" value="TreeGrafter"/>
</dbReference>
<dbReference type="PANTHER" id="PTHR43723:SF1">
    <property type="entry name" value="COBALT TRANSPORT PROTEIN CBIQ"/>
    <property type="match status" value="1"/>
</dbReference>
<evidence type="ECO:0000313" key="8">
    <source>
        <dbReference type="Proteomes" id="UP000216475"/>
    </source>
</evidence>
<gene>
    <name evidence="6" type="ORF">CHH48_00510</name>
    <name evidence="7" type="ORF">CHI12_13480</name>
</gene>
<evidence type="ECO:0000256" key="2">
    <source>
        <dbReference type="ARBA" id="ARBA00022692"/>
    </source>
</evidence>
<accession>A0A268HAS9</accession>
<keyword evidence="2 5" id="KW-0812">Transmembrane</keyword>
<feature type="transmembrane region" description="Helical" evidence="5">
    <location>
        <begin position="118"/>
        <end position="137"/>
    </location>
</feature>
<feature type="transmembrane region" description="Helical" evidence="5">
    <location>
        <begin position="241"/>
        <end position="261"/>
    </location>
</feature>
<keyword evidence="3 5" id="KW-1133">Transmembrane helix</keyword>
<protein>
    <recommendedName>
        <fullName evidence="10">Cobalt transporter</fullName>
    </recommendedName>
</protein>
<proteinExistence type="predicted"/>
<evidence type="ECO:0000256" key="5">
    <source>
        <dbReference type="SAM" id="Phobius"/>
    </source>
</evidence>
<evidence type="ECO:0000313" key="9">
    <source>
        <dbReference type="Proteomes" id="UP000216852"/>
    </source>
</evidence>
<keyword evidence="4 5" id="KW-0472">Membrane</keyword>
<evidence type="ECO:0008006" key="10">
    <source>
        <dbReference type="Google" id="ProtNLM"/>
    </source>
</evidence>
<comment type="caution">
    <text evidence="7">The sequence shown here is derived from an EMBL/GenBank/DDBJ whole genome shotgun (WGS) entry which is preliminary data.</text>
</comment>
<organism evidence="7 8">
    <name type="scientific">Terribacillus saccharophilus</name>
    <dbReference type="NCBI Taxonomy" id="361277"/>
    <lineage>
        <taxon>Bacteria</taxon>
        <taxon>Bacillati</taxon>
        <taxon>Bacillota</taxon>
        <taxon>Bacilli</taxon>
        <taxon>Bacillales</taxon>
        <taxon>Bacillaceae</taxon>
        <taxon>Terribacillus</taxon>
    </lineage>
</organism>
<evidence type="ECO:0000256" key="3">
    <source>
        <dbReference type="ARBA" id="ARBA00022989"/>
    </source>
</evidence>
<dbReference type="EMBL" id="NPBJ01000002">
    <property type="protein sequence ID" value="PAE01730.1"/>
    <property type="molecule type" value="Genomic_DNA"/>
</dbReference>
<evidence type="ECO:0000256" key="1">
    <source>
        <dbReference type="ARBA" id="ARBA00004141"/>
    </source>
</evidence>
<evidence type="ECO:0000313" key="7">
    <source>
        <dbReference type="EMBL" id="PAE06978.1"/>
    </source>
</evidence>
<name>A0A268HAS9_9BACI</name>
<feature type="transmembrane region" description="Helical" evidence="5">
    <location>
        <begin position="35"/>
        <end position="64"/>
    </location>
</feature>
<feature type="transmembrane region" description="Helical" evidence="5">
    <location>
        <begin position="71"/>
        <end position="93"/>
    </location>
</feature>
<dbReference type="InterPro" id="IPR003339">
    <property type="entry name" value="ABC/ECF_trnsptr_transmembrane"/>
</dbReference>
<dbReference type="CDD" id="cd16914">
    <property type="entry name" value="EcfT"/>
    <property type="match status" value="1"/>
</dbReference>
<evidence type="ECO:0000313" key="6">
    <source>
        <dbReference type="EMBL" id="PAE01730.1"/>
    </source>
</evidence>
<dbReference type="InterPro" id="IPR052770">
    <property type="entry name" value="Cobalt_transport_CbiQ"/>
</dbReference>
<evidence type="ECO:0000256" key="4">
    <source>
        <dbReference type="ARBA" id="ARBA00023136"/>
    </source>
</evidence>
<dbReference type="AlphaFoldDB" id="A0A268HAS9"/>
<dbReference type="Pfam" id="PF02361">
    <property type="entry name" value="CbiQ"/>
    <property type="match status" value="1"/>
</dbReference>
<sequence length="265" mass="29864">MDSPFPQKKLIISGHRRTVSMHHINPSIKAGTVTIAAIVIAFLFDPLALLLYIGWTIAVTLLFGKVQIKKYLLYLLPFTLFAVGMLVSTLLFAKTPENPSITQQFLLWELPRETVQDALALAIRVFSYSTLSLLFVLTTDKVAFILSLIQQCRVSPKLAYGILAGYRFLPLLKDELTTIRSAHLIRGAKTKTSRFSRYKQYTIPLLASAIRKAERTAIAMESKGFTGERDRTFYRTYNTSWTDWIFAAVMLGAIALCIIVSKSFQ</sequence>
<dbReference type="PANTHER" id="PTHR43723">
    <property type="entry name" value="COBALT TRANSPORT PROTEIN CBIQ"/>
    <property type="match status" value="1"/>
</dbReference>
<comment type="subcellular location">
    <subcellularLocation>
        <location evidence="1">Membrane</location>
        <topology evidence="1">Multi-pass membrane protein</topology>
    </subcellularLocation>
</comment>
<keyword evidence="9" id="KW-1185">Reference proteome</keyword>
<dbReference type="GO" id="GO:0043190">
    <property type="term" value="C:ATP-binding cassette (ABC) transporter complex"/>
    <property type="evidence" value="ECO:0007669"/>
    <property type="project" value="TreeGrafter"/>
</dbReference>
<dbReference type="EMBL" id="NPBH01000062">
    <property type="protein sequence ID" value="PAE06978.1"/>
    <property type="molecule type" value="Genomic_DNA"/>
</dbReference>
<dbReference type="Proteomes" id="UP000216475">
    <property type="component" value="Unassembled WGS sequence"/>
</dbReference>